<dbReference type="EMBL" id="CM055108">
    <property type="protein sequence ID" value="KAJ7524494.1"/>
    <property type="molecule type" value="Genomic_DNA"/>
</dbReference>
<evidence type="ECO:0000313" key="1">
    <source>
        <dbReference type="EMBL" id="KAJ7524494.1"/>
    </source>
</evidence>
<organism evidence="1 2">
    <name type="scientific">Diphasiastrum complanatum</name>
    <name type="common">Issler's clubmoss</name>
    <name type="synonym">Lycopodium complanatum</name>
    <dbReference type="NCBI Taxonomy" id="34168"/>
    <lineage>
        <taxon>Eukaryota</taxon>
        <taxon>Viridiplantae</taxon>
        <taxon>Streptophyta</taxon>
        <taxon>Embryophyta</taxon>
        <taxon>Tracheophyta</taxon>
        <taxon>Lycopodiopsida</taxon>
        <taxon>Lycopodiales</taxon>
        <taxon>Lycopodiaceae</taxon>
        <taxon>Lycopodioideae</taxon>
        <taxon>Diphasiastrum</taxon>
    </lineage>
</organism>
<reference evidence="2" key="1">
    <citation type="journal article" date="2024" name="Proc. Natl. Acad. Sci. U.S.A.">
        <title>Extraordinary preservation of gene collinearity over three hundred million years revealed in homosporous lycophytes.</title>
        <authorList>
            <person name="Li C."/>
            <person name="Wickell D."/>
            <person name="Kuo L.Y."/>
            <person name="Chen X."/>
            <person name="Nie B."/>
            <person name="Liao X."/>
            <person name="Peng D."/>
            <person name="Ji J."/>
            <person name="Jenkins J."/>
            <person name="Williams M."/>
            <person name="Shu S."/>
            <person name="Plott C."/>
            <person name="Barry K."/>
            <person name="Rajasekar S."/>
            <person name="Grimwood J."/>
            <person name="Han X."/>
            <person name="Sun S."/>
            <person name="Hou Z."/>
            <person name="He W."/>
            <person name="Dai G."/>
            <person name="Sun C."/>
            <person name="Schmutz J."/>
            <person name="Leebens-Mack J.H."/>
            <person name="Li F.W."/>
            <person name="Wang L."/>
        </authorList>
    </citation>
    <scope>NUCLEOTIDE SEQUENCE [LARGE SCALE GENOMIC DNA]</scope>
    <source>
        <strain evidence="2">cv. PW_Plant_1</strain>
    </source>
</reference>
<keyword evidence="2" id="KW-1185">Reference proteome</keyword>
<sequence>MSEMTPAKLRRALHIMFQLDITIGILVAILIKYETAKIKPWGWKISWWAWQVFLLCSCFLVGFSSQRHLIVSQNGLTWIKKEPYWRKLGGTKPEDEEFEDLVQASEKANEVKKAVKNILEKRNHPPQLVIATLITFYQQITGIIAIKFYAPVLFTSTEVGRSASLFYAIITCAVNVVVYPYCGQMGTKSFVS</sequence>
<evidence type="ECO:0000313" key="2">
    <source>
        <dbReference type="Proteomes" id="UP001162992"/>
    </source>
</evidence>
<proteinExistence type="predicted"/>
<comment type="caution">
    <text evidence="1">The sequence shown here is derived from an EMBL/GenBank/DDBJ whole genome shotgun (WGS) entry which is preliminary data.</text>
</comment>
<gene>
    <name evidence="1" type="ORF">O6H91_17G007800</name>
</gene>
<accession>A0ACC2B409</accession>
<dbReference type="Proteomes" id="UP001162992">
    <property type="component" value="Chromosome 17"/>
</dbReference>
<name>A0ACC2B409_DIPCM</name>
<protein>
    <submittedName>
        <fullName evidence="1">Uncharacterized protein</fullName>
    </submittedName>
</protein>